<keyword evidence="5 8" id="KW-0812">Transmembrane</keyword>
<comment type="similarity">
    <text evidence="2">Belongs to the binding-protein-dependent transport system permease family. FecCD subfamily.</text>
</comment>
<keyword evidence="10" id="KW-1185">Reference proteome</keyword>
<dbReference type="Gene3D" id="1.10.3470.10">
    <property type="entry name" value="ABC transporter involved in vitamin B12 uptake, BtuC"/>
    <property type="match status" value="1"/>
</dbReference>
<comment type="subcellular location">
    <subcellularLocation>
        <location evidence="1">Cell membrane</location>
        <topology evidence="1">Multi-pass membrane protein</topology>
    </subcellularLocation>
</comment>
<sequence length="311" mass="31685">MDSLRVMPESLRYAFDSNYAANMAFNDLIVLIGGLRVPRTVLALLTGVALGGAGALIQGHTRNPLADPHILGINAGAALAVVIAVYAGVGTEPGNLVFPAIIGCAITAGLVFLISSFGPVAMNPLALILAGVALAALFMGLVNALVLNNSLSLDALRAWSTGSVGDRDMGVVRAVFWPFLIGAVLCLFQGRGLNLLSLGESVAATLGLPVTRTRILGLTTVALLGGAAVAGAGPVGFIGLAAPHIVRAIAGHDYRIIIPLSMVVGGMLGLWADILGRVVVHPGEIAMGIVVALFGVPLFIVLVKRGLVTGV</sequence>
<feature type="transmembrane region" description="Helical" evidence="8">
    <location>
        <begin position="284"/>
        <end position="303"/>
    </location>
</feature>
<feature type="transmembrane region" description="Helical" evidence="8">
    <location>
        <begin position="96"/>
        <end position="118"/>
    </location>
</feature>
<dbReference type="PANTHER" id="PTHR30472">
    <property type="entry name" value="FERRIC ENTEROBACTIN TRANSPORT SYSTEM PERMEASE PROTEIN"/>
    <property type="match status" value="1"/>
</dbReference>
<feature type="transmembrane region" description="Helical" evidence="8">
    <location>
        <begin position="254"/>
        <end position="272"/>
    </location>
</feature>
<evidence type="ECO:0000313" key="9">
    <source>
        <dbReference type="EMBL" id="EKX90700.1"/>
    </source>
</evidence>
<dbReference type="EMBL" id="AMEM01000017">
    <property type="protein sequence ID" value="EKX90700.1"/>
    <property type="molecule type" value="Genomic_DNA"/>
</dbReference>
<feature type="transmembrane region" description="Helical" evidence="8">
    <location>
        <begin position="41"/>
        <end position="58"/>
    </location>
</feature>
<dbReference type="HOGENOM" id="CLU_013016_1_0_11"/>
<dbReference type="AlphaFoldDB" id="L1MI16"/>
<keyword evidence="4" id="KW-1003">Cell membrane</keyword>
<name>L1MI16_9CORY</name>
<accession>L1MI16</accession>
<organism evidence="9 10">
    <name type="scientific">Corynebacterium durum F0235</name>
    <dbReference type="NCBI Taxonomy" id="1035195"/>
    <lineage>
        <taxon>Bacteria</taxon>
        <taxon>Bacillati</taxon>
        <taxon>Actinomycetota</taxon>
        <taxon>Actinomycetes</taxon>
        <taxon>Mycobacteriales</taxon>
        <taxon>Corynebacteriaceae</taxon>
        <taxon>Corynebacterium</taxon>
    </lineage>
</organism>
<dbReference type="GO" id="GO:0033214">
    <property type="term" value="P:siderophore-iron import into cell"/>
    <property type="evidence" value="ECO:0007669"/>
    <property type="project" value="TreeGrafter"/>
</dbReference>
<feature type="transmembrane region" description="Helical" evidence="8">
    <location>
        <begin position="215"/>
        <end position="242"/>
    </location>
</feature>
<reference evidence="9 10" key="1">
    <citation type="submission" date="2012-05" db="EMBL/GenBank/DDBJ databases">
        <authorList>
            <person name="Weinstock G."/>
            <person name="Sodergren E."/>
            <person name="Lobos E.A."/>
            <person name="Fulton L."/>
            <person name="Fulton R."/>
            <person name="Courtney L."/>
            <person name="Fronick C."/>
            <person name="O'Laughlin M."/>
            <person name="Godfrey J."/>
            <person name="Wilson R.M."/>
            <person name="Miner T."/>
            <person name="Farmer C."/>
            <person name="Delehaunty K."/>
            <person name="Cordes M."/>
            <person name="Minx P."/>
            <person name="Tomlinson C."/>
            <person name="Chen J."/>
            <person name="Wollam A."/>
            <person name="Pepin K.H."/>
            <person name="Bhonagiri V."/>
            <person name="Zhang X."/>
            <person name="Suruliraj S."/>
            <person name="Warren W."/>
            <person name="Mitreva M."/>
            <person name="Mardis E.R."/>
            <person name="Wilson R.K."/>
        </authorList>
    </citation>
    <scope>NUCLEOTIDE SEQUENCE [LARGE SCALE GENOMIC DNA]</scope>
    <source>
        <strain evidence="9 10">F0235</strain>
    </source>
</reference>
<dbReference type="GO" id="GO:0005886">
    <property type="term" value="C:plasma membrane"/>
    <property type="evidence" value="ECO:0007669"/>
    <property type="project" value="UniProtKB-SubCell"/>
</dbReference>
<keyword evidence="3" id="KW-0813">Transport</keyword>
<dbReference type="InterPro" id="IPR037294">
    <property type="entry name" value="ABC_BtuC-like"/>
</dbReference>
<evidence type="ECO:0000313" key="10">
    <source>
        <dbReference type="Proteomes" id="UP000010445"/>
    </source>
</evidence>
<evidence type="ECO:0000256" key="5">
    <source>
        <dbReference type="ARBA" id="ARBA00022692"/>
    </source>
</evidence>
<dbReference type="GO" id="GO:0022857">
    <property type="term" value="F:transmembrane transporter activity"/>
    <property type="evidence" value="ECO:0007669"/>
    <property type="project" value="InterPro"/>
</dbReference>
<dbReference type="SUPFAM" id="SSF81345">
    <property type="entry name" value="ABC transporter involved in vitamin B12 uptake, BtuC"/>
    <property type="match status" value="1"/>
</dbReference>
<dbReference type="PATRIC" id="fig|1035195.3.peg.1077"/>
<evidence type="ECO:0000256" key="8">
    <source>
        <dbReference type="SAM" id="Phobius"/>
    </source>
</evidence>
<feature type="transmembrane region" description="Helical" evidence="8">
    <location>
        <begin position="70"/>
        <end position="89"/>
    </location>
</feature>
<feature type="transmembrane region" description="Helical" evidence="8">
    <location>
        <begin position="124"/>
        <end position="149"/>
    </location>
</feature>
<evidence type="ECO:0000256" key="1">
    <source>
        <dbReference type="ARBA" id="ARBA00004651"/>
    </source>
</evidence>
<dbReference type="eggNOG" id="COG0609">
    <property type="taxonomic scope" value="Bacteria"/>
</dbReference>
<gene>
    <name evidence="9" type="ORF">HMPREF9997_01196</name>
</gene>
<comment type="caution">
    <text evidence="9">The sequence shown here is derived from an EMBL/GenBank/DDBJ whole genome shotgun (WGS) entry which is preliminary data.</text>
</comment>
<feature type="transmembrane region" description="Helical" evidence="8">
    <location>
        <begin position="170"/>
        <end position="190"/>
    </location>
</feature>
<dbReference type="Pfam" id="PF01032">
    <property type="entry name" value="FecCD"/>
    <property type="match status" value="1"/>
</dbReference>
<dbReference type="CDD" id="cd06550">
    <property type="entry name" value="TM_ABC_iron-siderophores_like"/>
    <property type="match status" value="1"/>
</dbReference>
<protein>
    <submittedName>
        <fullName evidence="9">Putative ferric enterobactin transport system permease protein FepD</fullName>
    </submittedName>
</protein>
<dbReference type="PANTHER" id="PTHR30472:SF1">
    <property type="entry name" value="FE(3+) DICITRATE TRANSPORT SYSTEM PERMEASE PROTEIN FECC-RELATED"/>
    <property type="match status" value="1"/>
</dbReference>
<proteinExistence type="inferred from homology"/>
<evidence type="ECO:0000256" key="3">
    <source>
        <dbReference type="ARBA" id="ARBA00022448"/>
    </source>
</evidence>
<keyword evidence="7 8" id="KW-0472">Membrane</keyword>
<evidence type="ECO:0000256" key="4">
    <source>
        <dbReference type="ARBA" id="ARBA00022475"/>
    </source>
</evidence>
<dbReference type="Proteomes" id="UP000010445">
    <property type="component" value="Unassembled WGS sequence"/>
</dbReference>
<evidence type="ECO:0000256" key="7">
    <source>
        <dbReference type="ARBA" id="ARBA00023136"/>
    </source>
</evidence>
<evidence type="ECO:0000256" key="6">
    <source>
        <dbReference type="ARBA" id="ARBA00022989"/>
    </source>
</evidence>
<evidence type="ECO:0000256" key="2">
    <source>
        <dbReference type="ARBA" id="ARBA00007935"/>
    </source>
</evidence>
<dbReference type="InterPro" id="IPR000522">
    <property type="entry name" value="ABC_transptr_permease_BtuC"/>
</dbReference>
<dbReference type="STRING" id="1035195.HMPREF9997_01196"/>
<keyword evidence="6 8" id="KW-1133">Transmembrane helix</keyword>